<dbReference type="AlphaFoldDB" id="V4ADA8"/>
<feature type="domain" description="CBM20" evidence="1">
    <location>
        <begin position="108"/>
        <end position="214"/>
    </location>
</feature>
<dbReference type="Pfam" id="PF00686">
    <property type="entry name" value="CBM_20"/>
    <property type="match status" value="1"/>
</dbReference>
<dbReference type="PROSITE" id="PS51166">
    <property type="entry name" value="CBM20"/>
    <property type="match status" value="1"/>
</dbReference>
<evidence type="ECO:0000313" key="2">
    <source>
        <dbReference type="EMBL" id="ESO91321.1"/>
    </source>
</evidence>
<dbReference type="KEGG" id="lgi:LOTGIDRAFT_153757"/>
<dbReference type="Gene3D" id="2.60.40.10">
    <property type="entry name" value="Immunoglobulins"/>
    <property type="match status" value="2"/>
</dbReference>
<evidence type="ECO:0000259" key="1">
    <source>
        <dbReference type="PROSITE" id="PS51166"/>
    </source>
</evidence>
<accession>V4ADA8</accession>
<evidence type="ECO:0000313" key="3">
    <source>
        <dbReference type="Proteomes" id="UP000030746"/>
    </source>
</evidence>
<organism evidence="2 3">
    <name type="scientific">Lottia gigantea</name>
    <name type="common">Giant owl limpet</name>
    <dbReference type="NCBI Taxonomy" id="225164"/>
    <lineage>
        <taxon>Eukaryota</taxon>
        <taxon>Metazoa</taxon>
        <taxon>Spiralia</taxon>
        <taxon>Lophotrochozoa</taxon>
        <taxon>Mollusca</taxon>
        <taxon>Gastropoda</taxon>
        <taxon>Patellogastropoda</taxon>
        <taxon>Lottioidea</taxon>
        <taxon>Lottiidae</taxon>
        <taxon>Lottia</taxon>
    </lineage>
</organism>
<dbReference type="RefSeq" id="XP_009058017.1">
    <property type="nucleotide sequence ID" value="XM_009059769.1"/>
</dbReference>
<protein>
    <recommendedName>
        <fullName evidence="1">CBM20 domain-containing protein</fullName>
    </recommendedName>
</protein>
<dbReference type="EMBL" id="KB202283">
    <property type="protein sequence ID" value="ESO91321.1"/>
    <property type="molecule type" value="Genomic_DNA"/>
</dbReference>
<name>V4ADA8_LOTGI</name>
<dbReference type="InterPro" id="IPR002044">
    <property type="entry name" value="CBM20"/>
</dbReference>
<dbReference type="OrthoDB" id="550577at2759"/>
<keyword evidence="3" id="KW-1185">Reference proteome</keyword>
<dbReference type="GeneID" id="20236097"/>
<dbReference type="InterPro" id="IPR013783">
    <property type="entry name" value="Ig-like_fold"/>
</dbReference>
<dbReference type="GO" id="GO:2001070">
    <property type="term" value="F:starch binding"/>
    <property type="evidence" value="ECO:0007669"/>
    <property type="project" value="InterPro"/>
</dbReference>
<dbReference type="HOGENOM" id="CLU_513196_0_0_1"/>
<gene>
    <name evidence="2" type="ORF">LOTGIDRAFT_153757</name>
</gene>
<reference evidence="2 3" key="1">
    <citation type="journal article" date="2013" name="Nature">
        <title>Insights into bilaterian evolution from three spiralian genomes.</title>
        <authorList>
            <person name="Simakov O."/>
            <person name="Marletaz F."/>
            <person name="Cho S.J."/>
            <person name="Edsinger-Gonzales E."/>
            <person name="Havlak P."/>
            <person name="Hellsten U."/>
            <person name="Kuo D.H."/>
            <person name="Larsson T."/>
            <person name="Lv J."/>
            <person name="Arendt D."/>
            <person name="Savage R."/>
            <person name="Osoegawa K."/>
            <person name="de Jong P."/>
            <person name="Grimwood J."/>
            <person name="Chapman J.A."/>
            <person name="Shapiro H."/>
            <person name="Aerts A."/>
            <person name="Otillar R.P."/>
            <person name="Terry A.Y."/>
            <person name="Boore J.L."/>
            <person name="Grigoriev I.V."/>
            <person name="Lindberg D.R."/>
            <person name="Seaver E.C."/>
            <person name="Weisblat D.A."/>
            <person name="Putnam N.H."/>
            <person name="Rokhsar D.S."/>
        </authorList>
    </citation>
    <scope>NUCLEOTIDE SEQUENCE [LARGE SCALE GENOMIC DNA]</scope>
</reference>
<dbReference type="InterPro" id="IPR013784">
    <property type="entry name" value="Carb-bd-like_fold"/>
</dbReference>
<sequence length="531" mass="60448">MPIHTVKVPVIFEVEFNPALKDLVPCLVGSLKELGRWNRLNGLVARKIDEDSTKWTVELEIPQMSFFFFNWAMTKNGHFYEEEPTGCRKANIGVFGGVFKSEYGEKWTEFSSFCGCQISMSTHYVLNDDEQIVVMGSGKLLGNWKTWVPAASDDPLGFVWTANFELEQGTTEEFKWVILDRQTREIRRWQEGVNRIIKIETGLNNKSVFVPWGGRFVKEGLIIPDVTVGDWSDYNPQSRSLTIDCMTGFDKDEVEMNNFNMEDLKLALEMVPKIPSVGCGQCVAQKFLKVISNEERNFCFTIGAFGSKEVTQFNLKHPKKVLKIFRYTEEQSLSYFTVDLSVEVSNLKNFINADVIHLQLASLDVIGPFPVTTPYIEEQKQLELLSFQNVLKPRPELKTSSSSYKFYFNNDRTIVSRVPILDGDTDLLEALIAITVSHGSFNSADRVAFLDDGLAVEDRVTVFSGCQGQDSVRMERDQMMEITFSDDMVTEIQNTQVVETNTKQDWAGPRQALYSVFNVLSKYCSRLVSQI</sequence>
<dbReference type="SUPFAM" id="SSF49452">
    <property type="entry name" value="Starch-binding domain-like"/>
    <property type="match status" value="2"/>
</dbReference>
<dbReference type="Proteomes" id="UP000030746">
    <property type="component" value="Unassembled WGS sequence"/>
</dbReference>
<dbReference type="CTD" id="20236097"/>
<proteinExistence type="predicted"/>